<dbReference type="EMBL" id="CAUYUE010000002">
    <property type="protein sequence ID" value="CAK0740326.1"/>
    <property type="molecule type" value="Genomic_DNA"/>
</dbReference>
<name>A0AAV1HT43_9CHLO</name>
<keyword evidence="4" id="KW-1185">Reference proteome</keyword>
<organism evidence="3 4">
    <name type="scientific">Coccomyxa viridis</name>
    <dbReference type="NCBI Taxonomy" id="1274662"/>
    <lineage>
        <taxon>Eukaryota</taxon>
        <taxon>Viridiplantae</taxon>
        <taxon>Chlorophyta</taxon>
        <taxon>core chlorophytes</taxon>
        <taxon>Trebouxiophyceae</taxon>
        <taxon>Trebouxiophyceae incertae sedis</taxon>
        <taxon>Coccomyxaceae</taxon>
        <taxon>Coccomyxa</taxon>
    </lineage>
</organism>
<protein>
    <recommendedName>
        <fullName evidence="5">PE-PGRS family protein</fullName>
    </recommendedName>
</protein>
<reference evidence="3 4" key="1">
    <citation type="submission" date="2023-10" db="EMBL/GenBank/DDBJ databases">
        <authorList>
            <person name="Maclean D."/>
            <person name="Macfadyen A."/>
        </authorList>
    </citation>
    <scope>NUCLEOTIDE SEQUENCE [LARGE SCALE GENOMIC DNA]</scope>
</reference>
<keyword evidence="2" id="KW-0732">Signal</keyword>
<evidence type="ECO:0000256" key="1">
    <source>
        <dbReference type="SAM" id="MobiDB-lite"/>
    </source>
</evidence>
<feature type="compositionally biased region" description="Gly residues" evidence="1">
    <location>
        <begin position="64"/>
        <end position="75"/>
    </location>
</feature>
<feature type="signal peptide" evidence="2">
    <location>
        <begin position="1"/>
        <end position="25"/>
    </location>
</feature>
<dbReference type="Proteomes" id="UP001314263">
    <property type="component" value="Unassembled WGS sequence"/>
</dbReference>
<evidence type="ECO:0000313" key="3">
    <source>
        <dbReference type="EMBL" id="CAK0740326.1"/>
    </source>
</evidence>
<proteinExistence type="predicted"/>
<accession>A0AAV1HT43</accession>
<gene>
    <name evidence="3" type="ORF">CVIRNUC_001242</name>
</gene>
<evidence type="ECO:0000256" key="2">
    <source>
        <dbReference type="SAM" id="SignalP"/>
    </source>
</evidence>
<feature type="chain" id="PRO_5043370723" description="PE-PGRS family protein" evidence="2">
    <location>
        <begin position="26"/>
        <end position="177"/>
    </location>
</feature>
<dbReference type="AlphaFoldDB" id="A0AAV1HT43"/>
<evidence type="ECO:0008006" key="5">
    <source>
        <dbReference type="Google" id="ProtNLM"/>
    </source>
</evidence>
<evidence type="ECO:0000313" key="4">
    <source>
        <dbReference type="Proteomes" id="UP001314263"/>
    </source>
</evidence>
<comment type="caution">
    <text evidence="3">The sequence shown here is derived from an EMBL/GenBank/DDBJ whole genome shotgun (WGS) entry which is preliminary data.</text>
</comment>
<feature type="region of interest" description="Disordered" evidence="1">
    <location>
        <begin position="64"/>
        <end position="112"/>
    </location>
</feature>
<sequence length="177" mass="16402">MGGQGATVTATVFLTAGVSIPIIVGAQGSKGGPAGEGGHGGGGLSAVYTNGAGVLPTIVAGGGSGGGAGSEGGSALGQDSTRCDDKNAMPGGGASSGGSMAQGMAGQGGSGDGANGGGGGYVSIATSGYLGGTGDPAREIGFDASGGVNFTSWITCTSNVIQSQWKPISQCNPKQSL</sequence>